<evidence type="ECO:0000256" key="3">
    <source>
        <dbReference type="ARBA" id="ARBA00022475"/>
    </source>
</evidence>
<feature type="transmembrane region" description="Helical" evidence="7">
    <location>
        <begin position="104"/>
        <end position="132"/>
    </location>
</feature>
<comment type="caution">
    <text evidence="9">The sequence shown here is derived from an EMBL/GenBank/DDBJ whole genome shotgun (WGS) entry which is preliminary data.</text>
</comment>
<evidence type="ECO:0000313" key="10">
    <source>
        <dbReference type="Proteomes" id="UP000606172"/>
    </source>
</evidence>
<feature type="transmembrane region" description="Helical" evidence="7">
    <location>
        <begin position="71"/>
        <end position="92"/>
    </location>
</feature>
<feature type="transmembrane region" description="Helical" evidence="7">
    <location>
        <begin position="138"/>
        <end position="158"/>
    </location>
</feature>
<dbReference type="SUPFAM" id="SSF161098">
    <property type="entry name" value="MetI-like"/>
    <property type="match status" value="1"/>
</dbReference>
<evidence type="ECO:0000256" key="1">
    <source>
        <dbReference type="ARBA" id="ARBA00004651"/>
    </source>
</evidence>
<keyword evidence="6 7" id="KW-0472">Membrane</keyword>
<protein>
    <submittedName>
        <fullName evidence="9">ABC transporter permease</fullName>
    </submittedName>
</protein>
<sequence length="275" mass="29690">MKIRTALRAVTVVVITAWCLGPFVWMVRTSFTTEPEVLTGNSLIPSAPSTANYEAAFSAQNSFLRALTNSLAVAGITTVLALIIGLTCAYALARLTFRGRNLVLAATLATSMFPMVSILAPLFTIFTGLGWIDTYQALVLPNISLALPLAVWTLTGFFRQLPWDLEEAALVDGCTRRQATRKVLLPLLAPAVFTTAILVFITAWNEFIIALTMTNRQEMFTAPVAIANFTGEITHQSPFPSQMAASVVVTLPLIVLVLIFQRRIVAGLTAGATKG</sequence>
<dbReference type="InterPro" id="IPR000515">
    <property type="entry name" value="MetI-like"/>
</dbReference>
<feature type="transmembrane region" description="Helical" evidence="7">
    <location>
        <begin position="183"/>
        <end position="204"/>
    </location>
</feature>
<dbReference type="InterPro" id="IPR050901">
    <property type="entry name" value="BP-dep_ABC_trans_perm"/>
</dbReference>
<dbReference type="EMBL" id="BOOW01000042">
    <property type="protein sequence ID" value="GII96096.1"/>
    <property type="molecule type" value="Genomic_DNA"/>
</dbReference>
<evidence type="ECO:0000256" key="6">
    <source>
        <dbReference type="ARBA" id="ARBA00023136"/>
    </source>
</evidence>
<proteinExistence type="inferred from homology"/>
<gene>
    <name evidence="9" type="ORF">Ssi02_63270</name>
</gene>
<dbReference type="GO" id="GO:0055085">
    <property type="term" value="P:transmembrane transport"/>
    <property type="evidence" value="ECO:0007669"/>
    <property type="project" value="InterPro"/>
</dbReference>
<keyword evidence="3" id="KW-1003">Cell membrane</keyword>
<organism evidence="9 10">
    <name type="scientific">Sinosporangium siamense</name>
    <dbReference type="NCBI Taxonomy" id="1367973"/>
    <lineage>
        <taxon>Bacteria</taxon>
        <taxon>Bacillati</taxon>
        <taxon>Actinomycetota</taxon>
        <taxon>Actinomycetes</taxon>
        <taxon>Streptosporangiales</taxon>
        <taxon>Streptosporangiaceae</taxon>
        <taxon>Sinosporangium</taxon>
    </lineage>
</organism>
<dbReference type="CDD" id="cd06261">
    <property type="entry name" value="TM_PBP2"/>
    <property type="match status" value="1"/>
</dbReference>
<comment type="subcellular location">
    <subcellularLocation>
        <location evidence="1 7">Cell membrane</location>
        <topology evidence="1 7">Multi-pass membrane protein</topology>
    </subcellularLocation>
</comment>
<evidence type="ECO:0000313" key="9">
    <source>
        <dbReference type="EMBL" id="GII96096.1"/>
    </source>
</evidence>
<dbReference type="InterPro" id="IPR035906">
    <property type="entry name" value="MetI-like_sf"/>
</dbReference>
<dbReference type="Proteomes" id="UP000606172">
    <property type="component" value="Unassembled WGS sequence"/>
</dbReference>
<evidence type="ECO:0000256" key="4">
    <source>
        <dbReference type="ARBA" id="ARBA00022692"/>
    </source>
</evidence>
<dbReference type="PROSITE" id="PS50928">
    <property type="entry name" value="ABC_TM1"/>
    <property type="match status" value="1"/>
</dbReference>
<dbReference type="Pfam" id="PF00528">
    <property type="entry name" value="BPD_transp_1"/>
    <property type="match status" value="1"/>
</dbReference>
<feature type="domain" description="ABC transmembrane type-1" evidence="8">
    <location>
        <begin position="67"/>
        <end position="260"/>
    </location>
</feature>
<evidence type="ECO:0000259" key="8">
    <source>
        <dbReference type="PROSITE" id="PS50928"/>
    </source>
</evidence>
<dbReference type="PANTHER" id="PTHR32243:SF18">
    <property type="entry name" value="INNER MEMBRANE ABC TRANSPORTER PERMEASE PROTEIN YCJP"/>
    <property type="match status" value="1"/>
</dbReference>
<dbReference type="RefSeq" id="WP_204031126.1">
    <property type="nucleotide sequence ID" value="NZ_BOOW01000042.1"/>
</dbReference>
<name>A0A919RLN5_9ACTN</name>
<accession>A0A919RLN5</accession>
<dbReference type="Gene3D" id="1.10.3720.10">
    <property type="entry name" value="MetI-like"/>
    <property type="match status" value="1"/>
</dbReference>
<dbReference type="AlphaFoldDB" id="A0A919RLN5"/>
<comment type="similarity">
    <text evidence="7">Belongs to the binding-protein-dependent transport system permease family.</text>
</comment>
<evidence type="ECO:0000256" key="7">
    <source>
        <dbReference type="RuleBase" id="RU363032"/>
    </source>
</evidence>
<keyword evidence="2 7" id="KW-0813">Transport</keyword>
<dbReference type="PANTHER" id="PTHR32243">
    <property type="entry name" value="MALTOSE TRANSPORT SYSTEM PERMEASE-RELATED"/>
    <property type="match status" value="1"/>
</dbReference>
<feature type="transmembrane region" description="Helical" evidence="7">
    <location>
        <begin position="243"/>
        <end position="260"/>
    </location>
</feature>
<keyword evidence="5 7" id="KW-1133">Transmembrane helix</keyword>
<keyword evidence="4 7" id="KW-0812">Transmembrane</keyword>
<evidence type="ECO:0000256" key="5">
    <source>
        <dbReference type="ARBA" id="ARBA00022989"/>
    </source>
</evidence>
<evidence type="ECO:0000256" key="2">
    <source>
        <dbReference type="ARBA" id="ARBA00022448"/>
    </source>
</evidence>
<keyword evidence="10" id="KW-1185">Reference proteome</keyword>
<dbReference type="GO" id="GO:0005886">
    <property type="term" value="C:plasma membrane"/>
    <property type="evidence" value="ECO:0007669"/>
    <property type="project" value="UniProtKB-SubCell"/>
</dbReference>
<reference evidence="9" key="1">
    <citation type="submission" date="2021-01" db="EMBL/GenBank/DDBJ databases">
        <title>Whole genome shotgun sequence of Sinosporangium siamense NBRC 109515.</title>
        <authorList>
            <person name="Komaki H."/>
            <person name="Tamura T."/>
        </authorList>
    </citation>
    <scope>NUCLEOTIDE SEQUENCE</scope>
    <source>
        <strain evidence="9">NBRC 109515</strain>
    </source>
</reference>
<feature type="transmembrane region" description="Helical" evidence="7">
    <location>
        <begin position="7"/>
        <end position="27"/>
    </location>
</feature>